<dbReference type="InterPro" id="IPR016024">
    <property type="entry name" value="ARM-type_fold"/>
</dbReference>
<dbReference type="InterPro" id="IPR021133">
    <property type="entry name" value="HEAT_type_2"/>
</dbReference>
<dbReference type="Proteomes" id="UP001500416">
    <property type="component" value="Unassembled WGS sequence"/>
</dbReference>
<proteinExistence type="predicted"/>
<organism evidence="1 2">
    <name type="scientific">Saccharothrix mutabilis subsp. mutabilis</name>
    <dbReference type="NCBI Taxonomy" id="66855"/>
    <lineage>
        <taxon>Bacteria</taxon>
        <taxon>Bacillati</taxon>
        <taxon>Actinomycetota</taxon>
        <taxon>Actinomycetes</taxon>
        <taxon>Pseudonocardiales</taxon>
        <taxon>Pseudonocardiaceae</taxon>
        <taxon>Saccharothrix</taxon>
    </lineage>
</organism>
<protein>
    <recommendedName>
        <fullName evidence="3">HEAT repeat domain-containing protein</fullName>
    </recommendedName>
</protein>
<name>A0ABN0U6T1_9PSEU</name>
<evidence type="ECO:0000313" key="2">
    <source>
        <dbReference type="Proteomes" id="UP001500416"/>
    </source>
</evidence>
<reference evidence="1 2" key="1">
    <citation type="journal article" date="2019" name="Int. J. Syst. Evol. Microbiol.">
        <title>The Global Catalogue of Microorganisms (GCM) 10K type strain sequencing project: providing services to taxonomists for standard genome sequencing and annotation.</title>
        <authorList>
            <consortium name="The Broad Institute Genomics Platform"/>
            <consortium name="The Broad Institute Genome Sequencing Center for Infectious Disease"/>
            <person name="Wu L."/>
            <person name="Ma J."/>
        </authorList>
    </citation>
    <scope>NUCLEOTIDE SEQUENCE [LARGE SCALE GENOMIC DNA]</scope>
    <source>
        <strain evidence="1 2">JCM 3380</strain>
    </source>
</reference>
<dbReference type="Pfam" id="PF13646">
    <property type="entry name" value="HEAT_2"/>
    <property type="match status" value="1"/>
</dbReference>
<dbReference type="SUPFAM" id="SSF48371">
    <property type="entry name" value="ARM repeat"/>
    <property type="match status" value="1"/>
</dbReference>
<dbReference type="EMBL" id="BAAABU010000010">
    <property type="protein sequence ID" value="GAA0240589.1"/>
    <property type="molecule type" value="Genomic_DNA"/>
</dbReference>
<dbReference type="Gene3D" id="1.25.10.10">
    <property type="entry name" value="Leucine-rich Repeat Variant"/>
    <property type="match status" value="1"/>
</dbReference>
<keyword evidence="2" id="KW-1185">Reference proteome</keyword>
<accession>A0ABN0U6T1</accession>
<dbReference type="PROSITE" id="PS50077">
    <property type="entry name" value="HEAT_REPEAT"/>
    <property type="match status" value="1"/>
</dbReference>
<comment type="caution">
    <text evidence="1">The sequence shown here is derived from an EMBL/GenBank/DDBJ whole genome shotgun (WGS) entry which is preliminary data.</text>
</comment>
<evidence type="ECO:0000313" key="1">
    <source>
        <dbReference type="EMBL" id="GAA0240589.1"/>
    </source>
</evidence>
<dbReference type="InterPro" id="IPR011989">
    <property type="entry name" value="ARM-like"/>
</dbReference>
<evidence type="ECO:0008006" key="3">
    <source>
        <dbReference type="Google" id="ProtNLM"/>
    </source>
</evidence>
<gene>
    <name evidence="1" type="ORF">GCM10010492_44680</name>
</gene>
<sequence>MDEGSARAGVGSALDAIVSGGPAERERAANVLVDAPDAELDATLLRSFDLACADGDRARAELISRILAERDPDRDPVYTVQLRDGHANLRERAPRMAALLEWLNGEFPLGTEEWGFPRLRRLEPVRRYAEQLARAGLIARCAAAVGLGDTADPAALPVLATALRDPHRTVRATSAQAVRRLWAALRGEVDLEPVREPLVDLLRDPARSVRLEAARTLCVVGEVEPVRAARDRLSRWSRRDRQEMRAILSGEIPPLPKTWIGERPGG</sequence>